<protein>
    <submittedName>
        <fullName evidence="2">Uncharacterized protein</fullName>
    </submittedName>
</protein>
<accession>R7YTT7</accession>
<dbReference type="EMBL" id="JH767573">
    <property type="protein sequence ID" value="EON65337.1"/>
    <property type="molecule type" value="Genomic_DNA"/>
</dbReference>
<sequence>MQGFCIPWRYLSGPATQTPHPPDSDIDDSGLEGEDEDEDGFIEVDTPAKIPADSHCDPLLYSPPSRKELAYHTARNLASDAKELAQTTLEAAAATGIPQCAAPLAATAATTSLAYLQHHLPTWGQLTSTLRARATQCWQHRYLWRQQQFPVSSGDYPRRPPPSGSSDIPMFPERVDELPRSAWYAQREEGAERGFGPALMRAVGEGEAMNDLENDCQEMLKDRDDEERSGGGGALACANTPAGGEEETEERVLAEMLRGYAGDARAAHRSGASK</sequence>
<evidence type="ECO:0000313" key="2">
    <source>
        <dbReference type="EMBL" id="EON65337.1"/>
    </source>
</evidence>
<proteinExistence type="predicted"/>
<dbReference type="AlphaFoldDB" id="R7YTT7"/>
<name>R7YTT7_CONA1</name>
<keyword evidence="3" id="KW-1185">Reference proteome</keyword>
<dbReference type="OrthoDB" id="10488168at2759"/>
<dbReference type="HOGENOM" id="CLU_1015699_0_0_1"/>
<dbReference type="GeneID" id="19901886"/>
<gene>
    <name evidence="2" type="ORF">W97_04575</name>
</gene>
<dbReference type="Proteomes" id="UP000016924">
    <property type="component" value="Unassembled WGS sequence"/>
</dbReference>
<feature type="region of interest" description="Disordered" evidence="1">
    <location>
        <begin position="221"/>
        <end position="250"/>
    </location>
</feature>
<reference evidence="3" key="1">
    <citation type="submission" date="2012-06" db="EMBL/GenBank/DDBJ databases">
        <title>The genome sequence of Coniosporium apollinis CBS 100218.</title>
        <authorList>
            <consortium name="The Broad Institute Genome Sequencing Platform"/>
            <person name="Cuomo C."/>
            <person name="Gorbushina A."/>
            <person name="Noack S."/>
            <person name="Walker B."/>
            <person name="Young S.K."/>
            <person name="Zeng Q."/>
            <person name="Gargeya S."/>
            <person name="Fitzgerald M."/>
            <person name="Haas B."/>
            <person name="Abouelleil A."/>
            <person name="Alvarado L."/>
            <person name="Arachchi H.M."/>
            <person name="Berlin A.M."/>
            <person name="Chapman S.B."/>
            <person name="Goldberg J."/>
            <person name="Griggs A."/>
            <person name="Gujja S."/>
            <person name="Hansen M."/>
            <person name="Howarth C."/>
            <person name="Imamovic A."/>
            <person name="Larimer J."/>
            <person name="McCowan C."/>
            <person name="Montmayeur A."/>
            <person name="Murphy C."/>
            <person name="Neiman D."/>
            <person name="Pearson M."/>
            <person name="Priest M."/>
            <person name="Roberts A."/>
            <person name="Saif S."/>
            <person name="Shea T."/>
            <person name="Sisk P."/>
            <person name="Sykes S."/>
            <person name="Wortman J."/>
            <person name="Nusbaum C."/>
            <person name="Birren B."/>
        </authorList>
    </citation>
    <scope>NUCLEOTIDE SEQUENCE [LARGE SCALE GENOMIC DNA]</scope>
    <source>
        <strain evidence="3">CBS 100218</strain>
    </source>
</reference>
<organism evidence="2 3">
    <name type="scientific">Coniosporium apollinis (strain CBS 100218)</name>
    <name type="common">Rock-inhabiting black yeast</name>
    <dbReference type="NCBI Taxonomy" id="1168221"/>
    <lineage>
        <taxon>Eukaryota</taxon>
        <taxon>Fungi</taxon>
        <taxon>Dikarya</taxon>
        <taxon>Ascomycota</taxon>
        <taxon>Pezizomycotina</taxon>
        <taxon>Dothideomycetes</taxon>
        <taxon>Dothideomycetes incertae sedis</taxon>
        <taxon>Coniosporium</taxon>
    </lineage>
</organism>
<dbReference type="RefSeq" id="XP_007780654.1">
    <property type="nucleotide sequence ID" value="XM_007782464.1"/>
</dbReference>
<feature type="region of interest" description="Disordered" evidence="1">
    <location>
        <begin position="151"/>
        <end position="172"/>
    </location>
</feature>
<evidence type="ECO:0000313" key="3">
    <source>
        <dbReference type="Proteomes" id="UP000016924"/>
    </source>
</evidence>
<feature type="compositionally biased region" description="Acidic residues" evidence="1">
    <location>
        <begin position="24"/>
        <end position="37"/>
    </location>
</feature>
<feature type="region of interest" description="Disordered" evidence="1">
    <location>
        <begin position="12"/>
        <end position="37"/>
    </location>
</feature>
<evidence type="ECO:0000256" key="1">
    <source>
        <dbReference type="SAM" id="MobiDB-lite"/>
    </source>
</evidence>